<keyword evidence="2" id="KW-1185">Reference proteome</keyword>
<organism evidence="1 2">
    <name type="scientific">Sphingomonas trueperi</name>
    <dbReference type="NCBI Taxonomy" id="53317"/>
    <lineage>
        <taxon>Bacteria</taxon>
        <taxon>Pseudomonadati</taxon>
        <taxon>Pseudomonadota</taxon>
        <taxon>Alphaproteobacteria</taxon>
        <taxon>Sphingomonadales</taxon>
        <taxon>Sphingomonadaceae</taxon>
        <taxon>Sphingomonas</taxon>
    </lineage>
</organism>
<gene>
    <name evidence="1" type="ORF">GGR89_003777</name>
</gene>
<proteinExistence type="predicted"/>
<dbReference type="Proteomes" id="UP000531251">
    <property type="component" value="Unassembled WGS sequence"/>
</dbReference>
<reference evidence="1 2" key="1">
    <citation type="submission" date="2020-03" db="EMBL/GenBank/DDBJ databases">
        <title>Genomic Encyclopedia of Type Strains, Phase IV (KMG-IV): sequencing the most valuable type-strain genomes for metagenomic binning, comparative biology and taxonomic classification.</title>
        <authorList>
            <person name="Goeker M."/>
        </authorList>
    </citation>
    <scope>NUCLEOTIDE SEQUENCE [LARGE SCALE GENOMIC DNA]</scope>
    <source>
        <strain evidence="1 2">DSM 7225</strain>
    </source>
</reference>
<protein>
    <submittedName>
        <fullName evidence="1">Uncharacterized protein</fullName>
    </submittedName>
</protein>
<name>A0A7X6BEZ1_9SPHN</name>
<dbReference type="AlphaFoldDB" id="A0A7X6BEZ1"/>
<dbReference type="EMBL" id="JAATJB010000015">
    <property type="protein sequence ID" value="NJB99436.1"/>
    <property type="molecule type" value="Genomic_DNA"/>
</dbReference>
<comment type="caution">
    <text evidence="1">The sequence shown here is derived from an EMBL/GenBank/DDBJ whole genome shotgun (WGS) entry which is preliminary data.</text>
</comment>
<evidence type="ECO:0000313" key="2">
    <source>
        <dbReference type="Proteomes" id="UP000531251"/>
    </source>
</evidence>
<dbReference type="RefSeq" id="WP_125977294.1">
    <property type="nucleotide sequence ID" value="NZ_BAAADY010000020.1"/>
</dbReference>
<evidence type="ECO:0000313" key="1">
    <source>
        <dbReference type="EMBL" id="NJB99436.1"/>
    </source>
</evidence>
<accession>A0A7X6BEZ1</accession>
<sequence>MPAIDADIGAASRDVVTATWSDAAIAARHPSARDGTVEAAPGYFDSLADAQAVANQRGALIGAERRRFAVVADDVLAFNPALGLPQARVIDPEQSLDATLLAARIEVDFEQERTSLEVFG</sequence>